<dbReference type="PROSITE" id="PS50181">
    <property type="entry name" value="FBOX"/>
    <property type="match status" value="4"/>
</dbReference>
<feature type="non-terminal residue" evidence="3">
    <location>
        <position position="1715"/>
    </location>
</feature>
<dbReference type="Pfam" id="PF14299">
    <property type="entry name" value="PP2"/>
    <property type="match status" value="6"/>
</dbReference>
<dbReference type="EMBL" id="JADBGQ010000002">
    <property type="protein sequence ID" value="KAG5411591.1"/>
    <property type="molecule type" value="Genomic_DNA"/>
</dbReference>
<feature type="domain" description="F-box" evidence="2">
    <location>
        <begin position="948"/>
        <end position="994"/>
    </location>
</feature>
<dbReference type="InterPro" id="IPR025886">
    <property type="entry name" value="PP2-like"/>
</dbReference>
<dbReference type="InterPro" id="IPR036047">
    <property type="entry name" value="F-box-like_dom_sf"/>
</dbReference>
<reference evidence="3 4" key="1">
    <citation type="submission" date="2021-03" db="EMBL/GenBank/DDBJ databases">
        <authorList>
            <person name="King G.J."/>
            <person name="Bancroft I."/>
            <person name="Baten A."/>
            <person name="Bloomfield J."/>
            <person name="Borpatragohain P."/>
            <person name="He Z."/>
            <person name="Irish N."/>
            <person name="Irwin J."/>
            <person name="Liu K."/>
            <person name="Mauleon R.P."/>
            <person name="Moore J."/>
            <person name="Morris R."/>
            <person name="Ostergaard L."/>
            <person name="Wang B."/>
            <person name="Wells R."/>
        </authorList>
    </citation>
    <scope>NUCLEOTIDE SEQUENCE [LARGE SCALE GENOMIC DNA]</scope>
    <source>
        <strain evidence="3">R-o-18</strain>
        <tissue evidence="3">Leaf</tissue>
    </source>
</reference>
<gene>
    <name evidence="3" type="primary">A02p047070.1_BraROA</name>
    <name evidence="3" type="ORF">IGI04_007910</name>
</gene>
<organism evidence="3 4">
    <name type="scientific">Brassica rapa subsp. trilocularis</name>
    <dbReference type="NCBI Taxonomy" id="1813537"/>
    <lineage>
        <taxon>Eukaryota</taxon>
        <taxon>Viridiplantae</taxon>
        <taxon>Streptophyta</taxon>
        <taxon>Embryophyta</taxon>
        <taxon>Tracheophyta</taxon>
        <taxon>Spermatophyta</taxon>
        <taxon>Magnoliopsida</taxon>
        <taxon>eudicotyledons</taxon>
        <taxon>Gunneridae</taxon>
        <taxon>Pentapetalae</taxon>
        <taxon>rosids</taxon>
        <taxon>malvids</taxon>
        <taxon>Brassicales</taxon>
        <taxon>Brassicaceae</taxon>
        <taxon>Brassiceae</taxon>
        <taxon>Brassica</taxon>
    </lineage>
</organism>
<feature type="domain" description="F-box" evidence="2">
    <location>
        <begin position="364"/>
        <end position="410"/>
    </location>
</feature>
<keyword evidence="4" id="KW-1185">Reference proteome</keyword>
<dbReference type="SMART" id="SM00256">
    <property type="entry name" value="FBOX"/>
    <property type="match status" value="5"/>
</dbReference>
<feature type="region of interest" description="Disordered" evidence="1">
    <location>
        <begin position="1645"/>
        <end position="1665"/>
    </location>
</feature>
<evidence type="ECO:0000259" key="2">
    <source>
        <dbReference type="PROSITE" id="PS50181"/>
    </source>
</evidence>
<evidence type="ECO:0000313" key="4">
    <source>
        <dbReference type="Proteomes" id="UP000823674"/>
    </source>
</evidence>
<accession>A0ABQ7NN70</accession>
<feature type="compositionally biased region" description="Basic and acidic residues" evidence="1">
    <location>
        <begin position="1653"/>
        <end position="1665"/>
    </location>
</feature>
<feature type="compositionally biased region" description="Low complexity" evidence="1">
    <location>
        <begin position="1"/>
        <end position="10"/>
    </location>
</feature>
<evidence type="ECO:0000256" key="1">
    <source>
        <dbReference type="SAM" id="MobiDB-lite"/>
    </source>
</evidence>
<feature type="domain" description="F-box" evidence="2">
    <location>
        <begin position="656"/>
        <end position="702"/>
    </location>
</feature>
<dbReference type="PANTHER" id="PTHR32278:SF70">
    <property type="entry name" value="F-BOX DOMAIN-CONTAINING PROTEIN"/>
    <property type="match status" value="1"/>
</dbReference>
<name>A0ABQ7NN70_BRACM</name>
<dbReference type="Pfam" id="PF00646">
    <property type="entry name" value="F-box"/>
    <property type="match status" value="5"/>
</dbReference>
<feature type="region of interest" description="Disordered" evidence="1">
    <location>
        <begin position="1"/>
        <end position="22"/>
    </location>
</feature>
<evidence type="ECO:0000313" key="3">
    <source>
        <dbReference type="EMBL" id="KAG5411591.1"/>
    </source>
</evidence>
<dbReference type="PANTHER" id="PTHR32278">
    <property type="entry name" value="F-BOX DOMAIN-CONTAINING PROTEIN"/>
    <property type="match status" value="1"/>
</dbReference>
<protein>
    <recommendedName>
        <fullName evidence="2">F-box domain-containing protein</fullName>
    </recommendedName>
</protein>
<dbReference type="Proteomes" id="UP000823674">
    <property type="component" value="Chromosome A02"/>
</dbReference>
<sequence>MSETHSVESSGEGGGEINVSDWSPFDTLTEDCISNIVSFTSPRDACVFTSVSKTFKSAVKSDIIWEKFLPLEYPSMIPPSLASSSKMEIYFYLCNDPVLIEDGKKCVWLENTSGKRCIMLSAESLYIKWINDTHCWDWITSPGSRFERVAKVNDVCWFEIRGTINTHELSPRTHYSSYIVFKEGFTDLPIEARVGVVGKQASKRFFCFDVSTDGQFLKKGRRTWYFEKPKEREDGWREIELGRFFNKGGLMNSDEFEMSAIATELRHWKSGFILQGIEIRPATIQRPRTRLILDEFGQIFYSLNFQMKKEYKTDASMGQTQGVDSKGKGKEGQSTALTLKAKDKEVSGSLMGQNQSVGEIITGPSPFDDLPEDCISNIVAFTSPRDACVSSSVSKTFESAVRSDSVWEKFLPLDYTSLAPASRAFSSKRELYFALCDHFLIDDDKKSFWLEKGSGKKCVMLAARALWITWGSSPEYWQWISMPESRFEEVAELRNVCAFEMGGTMNTQVLSPGTHYSAYFVYKIRNQRHGFRDLPIQVGVGFKGQDMPKNFICFDLSNDVNKQWPRKELMKSEKREDGWIEAEIGDFFNEEGCDEIEVSIVDITSGNWKCGVIIQGIEFRPRDCRTQTRLIQTQGMGQKNSVEYRVEGKGDIVTGPSPFDDLPVECISNIISFTSPRDACVVASVSKTFGSAVQSDSIWEKFLPLGYASMIPQPRAFSTKELYFALCDHFLIEDGKNSFWLDKASGKKCVMVSAKELAITWGNSPQHWQWISIPESRFEKVAELLSVWWFEIRGKMNTRLIFLGTRYSAYIVFKTVNKCPGLADLPVEVGVGLVGQEIPKQLIYFDGYMDKDAKKERGEMRDVMKPKKREDGWMEAELGEFFNEEGCNEIELSVIEIKSPYWKCGLIIQGIEFRPTTSRFCWCFGSSMGQKLDFGSGGKIGQERVSVSSPFDNLPDDCIANIISLTSPRDACIAASVSKTFKSTSEFNSVWEKFLPPEYSSLILGSQVFTLKKELYLALCNDPVLIEDGQKSFWLEKASGKRCIMLSARQLAITWGNSPQYWQWISIPEARFKKVPELLDVCAFEIRGWMNTRVLSPRTHYSAYVVYKTRTGCHGFRDLPIQVGIGFVGEKSTKRFICFDESTDRIKLWGRRELKKSKERQDGWIEAEIGDLFNEFGCEKIELSIIDITSPYWKRGLIIQGIEFRPRNVLFFAFCFAPLVSTTFGSASAVTSGSVREKFLPQEYSIFSSMKKRFPARCDDYVLIEDRKMSLCLDKARGTRTIMLSGKELDLTFSTFWRLISDPDSRFEKVPQLVTGIPFKIYGVLKPKLLSPDTQYSAYVVYKAKDQIQDVQKSFGVGVIVHETPEGAKWERLELTKLEKREDGWVEAKFGEFLNDGGFMDDRDEIWFRISEIKYSYWTPGFIIQGIEFRPVKKIPDAGDLMHATMPSPFDSLPVDCISTIISFTSPRDACVAASVSKTFESAVKSDTVWEKFLPSEYSSLIPQYSRVFLSKKELYFALCDDTVLIEDGKKSFWLEKASGKRCIMLSLKESSITWGTSPQYWRWISIPESRFEKIAELLNVCWFDIGDGMHTRYLSPRTHYSVYIVFKTKNGCPNLGDSPVDVGVGLVGQEPSQKLIYFIGPPRRGRGRGRRRETETRDVTRPEAREDGWMEAELGEFYNDSCCDDISFSIIKTNTPHWKSGLIVQGIEFRPAKI</sequence>
<dbReference type="CDD" id="cd22162">
    <property type="entry name" value="F-box_AtSKIP3-like"/>
    <property type="match status" value="5"/>
</dbReference>
<feature type="domain" description="F-box" evidence="2">
    <location>
        <begin position="1447"/>
        <end position="1493"/>
    </location>
</feature>
<dbReference type="SUPFAM" id="SSF81383">
    <property type="entry name" value="F-box domain"/>
    <property type="match status" value="5"/>
</dbReference>
<comment type="caution">
    <text evidence="3">The sequence shown here is derived from an EMBL/GenBank/DDBJ whole genome shotgun (WGS) entry which is preliminary data.</text>
</comment>
<dbReference type="Gene3D" id="1.20.1280.50">
    <property type="match status" value="3"/>
</dbReference>
<proteinExistence type="predicted"/>
<dbReference type="InterPro" id="IPR001810">
    <property type="entry name" value="F-box_dom"/>
</dbReference>